<keyword evidence="5" id="KW-0963">Cytoplasm</keyword>
<dbReference type="RefSeq" id="WP_205722596.1">
    <property type="nucleotide sequence ID" value="NZ_CP070608.1"/>
</dbReference>
<keyword evidence="3 5" id="KW-0067">ATP-binding</keyword>
<evidence type="ECO:0000256" key="1">
    <source>
        <dbReference type="ARBA" id="ARBA00009018"/>
    </source>
</evidence>
<dbReference type="Gene3D" id="3.40.50.300">
    <property type="entry name" value="P-loop containing nucleotide triphosphate hydrolases"/>
    <property type="match status" value="1"/>
</dbReference>
<dbReference type="CDD" id="cd02022">
    <property type="entry name" value="DPCK"/>
    <property type="match status" value="1"/>
</dbReference>
<feature type="binding site" evidence="5">
    <location>
        <begin position="15"/>
        <end position="20"/>
    </location>
    <ligand>
        <name>ATP</name>
        <dbReference type="ChEBI" id="CHEBI:30616"/>
    </ligand>
</feature>
<dbReference type="GO" id="GO:0015937">
    <property type="term" value="P:coenzyme A biosynthetic process"/>
    <property type="evidence" value="ECO:0007669"/>
    <property type="project" value="UniProtKB-UniRule"/>
</dbReference>
<dbReference type="InterPro" id="IPR027417">
    <property type="entry name" value="P-loop_NTPase"/>
</dbReference>
<sequence length="201" mass="23136">MKDNLLKVGITGGIGSGKSLICKIFSKLGIPIYDADSRAKWLNNNDPLIREKIIENFGEESYHKGELNRDYISKIVFNDTAKLELLNSIIHPAVGRDFKNWCEQQNSPYIIKEAALMFESGSYKALDKVITVSASRELRIERVLKRDPFRDKAQIESIINKQLSEEERLKRSDYVIKNDEHELVIPQVLKLHKELLDLTNH</sequence>
<evidence type="ECO:0000256" key="4">
    <source>
        <dbReference type="ARBA" id="ARBA00022993"/>
    </source>
</evidence>
<dbReference type="SUPFAM" id="SSF52540">
    <property type="entry name" value="P-loop containing nucleoside triphosphate hydrolases"/>
    <property type="match status" value="1"/>
</dbReference>
<dbReference type="PANTHER" id="PTHR10695">
    <property type="entry name" value="DEPHOSPHO-COA KINASE-RELATED"/>
    <property type="match status" value="1"/>
</dbReference>
<evidence type="ECO:0000256" key="6">
    <source>
        <dbReference type="NCBIfam" id="TIGR00152"/>
    </source>
</evidence>
<dbReference type="GO" id="GO:0005524">
    <property type="term" value="F:ATP binding"/>
    <property type="evidence" value="ECO:0007669"/>
    <property type="project" value="UniProtKB-UniRule"/>
</dbReference>
<evidence type="ECO:0000313" key="8">
    <source>
        <dbReference type="Proteomes" id="UP000662783"/>
    </source>
</evidence>
<reference evidence="7" key="1">
    <citation type="submission" date="2021-02" db="EMBL/GenBank/DDBJ databases">
        <title>Fulvivirga sp. S481 isolated from sea water.</title>
        <authorList>
            <person name="Bae S.S."/>
            <person name="Baek K."/>
        </authorList>
    </citation>
    <scope>NUCLEOTIDE SEQUENCE</scope>
    <source>
        <strain evidence="7">S481</strain>
    </source>
</reference>
<comment type="catalytic activity">
    <reaction evidence="5">
        <text>3'-dephospho-CoA + ATP = ADP + CoA + H(+)</text>
        <dbReference type="Rhea" id="RHEA:18245"/>
        <dbReference type="ChEBI" id="CHEBI:15378"/>
        <dbReference type="ChEBI" id="CHEBI:30616"/>
        <dbReference type="ChEBI" id="CHEBI:57287"/>
        <dbReference type="ChEBI" id="CHEBI:57328"/>
        <dbReference type="ChEBI" id="CHEBI:456216"/>
        <dbReference type="EC" id="2.7.1.24"/>
    </reaction>
</comment>
<comment type="pathway">
    <text evidence="5">Cofactor biosynthesis; coenzyme A biosynthesis; CoA from (R)-pantothenate: step 5/5.</text>
</comment>
<comment type="similarity">
    <text evidence="1 5">Belongs to the CoaE family.</text>
</comment>
<dbReference type="PROSITE" id="PS51219">
    <property type="entry name" value="DPCK"/>
    <property type="match status" value="1"/>
</dbReference>
<keyword evidence="5 7" id="KW-0418">Kinase</keyword>
<dbReference type="Pfam" id="PF01121">
    <property type="entry name" value="CoaE"/>
    <property type="match status" value="1"/>
</dbReference>
<keyword evidence="2 5" id="KW-0547">Nucleotide-binding</keyword>
<comment type="function">
    <text evidence="5">Catalyzes the phosphorylation of the 3'-hydroxyl group of dephosphocoenzyme A to form coenzyme A.</text>
</comment>
<dbReference type="Proteomes" id="UP000662783">
    <property type="component" value="Chromosome"/>
</dbReference>
<keyword evidence="5 7" id="KW-0808">Transferase</keyword>
<dbReference type="GO" id="GO:0004140">
    <property type="term" value="F:dephospho-CoA kinase activity"/>
    <property type="evidence" value="ECO:0007669"/>
    <property type="project" value="UniProtKB-UniRule"/>
</dbReference>
<evidence type="ECO:0000256" key="5">
    <source>
        <dbReference type="HAMAP-Rule" id="MF_00376"/>
    </source>
</evidence>
<dbReference type="PANTHER" id="PTHR10695:SF46">
    <property type="entry name" value="BIFUNCTIONAL COENZYME A SYNTHASE-RELATED"/>
    <property type="match status" value="1"/>
</dbReference>
<dbReference type="GO" id="GO:0005737">
    <property type="term" value="C:cytoplasm"/>
    <property type="evidence" value="ECO:0007669"/>
    <property type="project" value="UniProtKB-SubCell"/>
</dbReference>
<evidence type="ECO:0000256" key="2">
    <source>
        <dbReference type="ARBA" id="ARBA00022741"/>
    </source>
</evidence>
<protein>
    <recommendedName>
        <fullName evidence="5 6">Dephospho-CoA kinase</fullName>
        <ecNumber evidence="5 6">2.7.1.24</ecNumber>
    </recommendedName>
    <alternativeName>
        <fullName evidence="5">Dephosphocoenzyme A kinase</fullName>
    </alternativeName>
</protein>
<keyword evidence="4 5" id="KW-0173">Coenzyme A biosynthesis</keyword>
<accession>A0A974WMD2</accession>
<evidence type="ECO:0000256" key="3">
    <source>
        <dbReference type="ARBA" id="ARBA00022840"/>
    </source>
</evidence>
<dbReference type="NCBIfam" id="TIGR00152">
    <property type="entry name" value="dephospho-CoA kinase"/>
    <property type="match status" value="1"/>
</dbReference>
<dbReference type="EC" id="2.7.1.24" evidence="5 6"/>
<dbReference type="EMBL" id="CP070608">
    <property type="protein sequence ID" value="QSE98088.1"/>
    <property type="molecule type" value="Genomic_DNA"/>
</dbReference>
<dbReference type="KEGG" id="fuv:JR347_03125"/>
<dbReference type="HAMAP" id="MF_00376">
    <property type="entry name" value="Dephospho_CoA_kinase"/>
    <property type="match status" value="1"/>
</dbReference>
<dbReference type="AlphaFoldDB" id="A0A974WMD2"/>
<keyword evidence="8" id="KW-1185">Reference proteome</keyword>
<organism evidence="7 8">
    <name type="scientific">Fulvivirga lutea</name>
    <dbReference type="NCBI Taxonomy" id="2810512"/>
    <lineage>
        <taxon>Bacteria</taxon>
        <taxon>Pseudomonadati</taxon>
        <taxon>Bacteroidota</taxon>
        <taxon>Cytophagia</taxon>
        <taxon>Cytophagales</taxon>
        <taxon>Fulvivirgaceae</taxon>
        <taxon>Fulvivirga</taxon>
    </lineage>
</organism>
<gene>
    <name evidence="5" type="primary">coaE</name>
    <name evidence="7" type="ORF">JR347_03125</name>
</gene>
<name>A0A974WMD2_9BACT</name>
<evidence type="ECO:0000313" key="7">
    <source>
        <dbReference type="EMBL" id="QSE98088.1"/>
    </source>
</evidence>
<comment type="subcellular location">
    <subcellularLocation>
        <location evidence="5">Cytoplasm</location>
    </subcellularLocation>
</comment>
<dbReference type="InterPro" id="IPR001977">
    <property type="entry name" value="Depp_CoAkinase"/>
</dbReference>
<proteinExistence type="inferred from homology"/>